<gene>
    <name evidence="1" type="ORF">BECKSD772D_GA0070982_10411</name>
</gene>
<proteinExistence type="predicted"/>
<accession>A0A451BLQ8</accession>
<dbReference type="AlphaFoldDB" id="A0A451BLQ8"/>
<evidence type="ECO:0000313" key="1">
    <source>
        <dbReference type="EMBL" id="VFK79221.1"/>
    </source>
</evidence>
<reference evidence="1" key="1">
    <citation type="submission" date="2019-02" db="EMBL/GenBank/DDBJ databases">
        <authorList>
            <person name="Gruber-Vodicka R. H."/>
            <person name="Seah K. B. B."/>
        </authorList>
    </citation>
    <scope>NUCLEOTIDE SEQUENCE</scope>
    <source>
        <strain evidence="1">BECK_S127</strain>
    </source>
</reference>
<sequence>MKEIRLYNLKDTAFFKTRTFSGYFLGSGYAGLGINANQQKSSETIIGYPLYFASSKKSVGRYLAKIAITH</sequence>
<protein>
    <submittedName>
        <fullName evidence="1">Uncharacterized protein</fullName>
    </submittedName>
</protein>
<organism evidence="1">
    <name type="scientific">Candidatus Kentrum sp. SD</name>
    <dbReference type="NCBI Taxonomy" id="2126332"/>
    <lineage>
        <taxon>Bacteria</taxon>
        <taxon>Pseudomonadati</taxon>
        <taxon>Pseudomonadota</taxon>
        <taxon>Gammaproteobacteria</taxon>
        <taxon>Candidatus Kentrum</taxon>
    </lineage>
</organism>
<dbReference type="EMBL" id="CAADHB010000041">
    <property type="protein sequence ID" value="VFK79221.1"/>
    <property type="molecule type" value="Genomic_DNA"/>
</dbReference>
<name>A0A451BLQ8_9GAMM</name>